<organism evidence="2 3">
    <name type="scientific">Amycolatopsis bartoniae</name>
    <dbReference type="NCBI Taxonomy" id="941986"/>
    <lineage>
        <taxon>Bacteria</taxon>
        <taxon>Bacillati</taxon>
        <taxon>Actinomycetota</taxon>
        <taxon>Actinomycetes</taxon>
        <taxon>Pseudonocardiales</taxon>
        <taxon>Pseudonocardiaceae</taxon>
        <taxon>Amycolatopsis</taxon>
    </lineage>
</organism>
<evidence type="ECO:0000313" key="3">
    <source>
        <dbReference type="Proteomes" id="UP000658656"/>
    </source>
</evidence>
<dbReference type="EMBL" id="BNAV01000003">
    <property type="protein sequence ID" value="GHF51234.1"/>
    <property type="molecule type" value="Genomic_DNA"/>
</dbReference>
<dbReference type="Gene3D" id="1.20.120.450">
    <property type="entry name" value="dinb family like domain"/>
    <property type="match status" value="1"/>
</dbReference>
<evidence type="ECO:0000313" key="2">
    <source>
        <dbReference type="EMBL" id="GHF51234.1"/>
    </source>
</evidence>
<accession>A0A8H9IW53</accession>
<dbReference type="InterPro" id="IPR034660">
    <property type="entry name" value="DinB/YfiT-like"/>
</dbReference>
<sequence>MNLLDAHGAALREFDETVHRVTGGQWDAATPCTEWTVRDVVNHLVSEQLWVPHLLAGQTLDEVGDRYDGDVLGEDPVAAWERASAAAREAWLEPGALGRRVHLSFGESDATLYGWQMTLDLSVHAWDLAMGIGAPQPIADDLAEELLIRVGSQLKAIQGTDLLGEEVPVPADAPAADRLLGLAGRDPRG</sequence>
<proteinExistence type="predicted"/>
<dbReference type="InterPro" id="IPR017520">
    <property type="entry name" value="CHP03086"/>
</dbReference>
<keyword evidence="3" id="KW-1185">Reference proteome</keyword>
<dbReference type="AlphaFoldDB" id="A0A8H9IW53"/>
<comment type="caution">
    <text evidence="2">The sequence shown here is derived from an EMBL/GenBank/DDBJ whole genome shotgun (WGS) entry which is preliminary data.</text>
</comment>
<dbReference type="InterPro" id="IPR024344">
    <property type="entry name" value="MDMPI_metal-binding"/>
</dbReference>
<gene>
    <name evidence="2" type="ORF">GCM10017566_25450</name>
</gene>
<evidence type="ECO:0000259" key="1">
    <source>
        <dbReference type="Pfam" id="PF11716"/>
    </source>
</evidence>
<reference evidence="2" key="2">
    <citation type="submission" date="2020-09" db="EMBL/GenBank/DDBJ databases">
        <authorList>
            <person name="Sun Q."/>
            <person name="Zhou Y."/>
        </authorList>
    </citation>
    <scope>NUCLEOTIDE SEQUENCE</scope>
    <source>
        <strain evidence="2">CGMCC 4.7679</strain>
    </source>
</reference>
<dbReference type="NCBIfam" id="TIGR03086">
    <property type="entry name" value="TIGR03086 family metal-binding protein"/>
    <property type="match status" value="1"/>
</dbReference>
<feature type="domain" description="Mycothiol-dependent maleylpyruvate isomerase metal-binding" evidence="1">
    <location>
        <begin position="9"/>
        <end position="129"/>
    </location>
</feature>
<name>A0A8H9IW53_9PSEU</name>
<dbReference type="OrthoDB" id="5185819at2"/>
<dbReference type="RefSeq" id="WP_145937884.1">
    <property type="nucleotide sequence ID" value="NZ_BNAV01000003.1"/>
</dbReference>
<dbReference type="Proteomes" id="UP000658656">
    <property type="component" value="Unassembled WGS sequence"/>
</dbReference>
<reference evidence="2" key="1">
    <citation type="journal article" date="2014" name="Int. J. Syst. Evol. Microbiol.">
        <title>Complete genome sequence of Corynebacterium casei LMG S-19264T (=DSM 44701T), isolated from a smear-ripened cheese.</title>
        <authorList>
            <consortium name="US DOE Joint Genome Institute (JGI-PGF)"/>
            <person name="Walter F."/>
            <person name="Albersmeier A."/>
            <person name="Kalinowski J."/>
            <person name="Ruckert C."/>
        </authorList>
    </citation>
    <scope>NUCLEOTIDE SEQUENCE</scope>
    <source>
        <strain evidence="2">CGMCC 4.7679</strain>
    </source>
</reference>
<dbReference type="NCBIfam" id="TIGR03083">
    <property type="entry name" value="maleylpyruvate isomerase family mycothiol-dependent enzyme"/>
    <property type="match status" value="1"/>
</dbReference>
<protein>
    <recommendedName>
        <fullName evidence="1">Mycothiol-dependent maleylpyruvate isomerase metal-binding domain-containing protein</fullName>
    </recommendedName>
</protein>
<dbReference type="GO" id="GO:0046872">
    <property type="term" value="F:metal ion binding"/>
    <property type="evidence" value="ECO:0007669"/>
    <property type="project" value="InterPro"/>
</dbReference>
<dbReference type="SUPFAM" id="SSF109854">
    <property type="entry name" value="DinB/YfiT-like putative metalloenzymes"/>
    <property type="match status" value="1"/>
</dbReference>
<dbReference type="InterPro" id="IPR017517">
    <property type="entry name" value="Maleyloyr_isom"/>
</dbReference>
<dbReference type="Pfam" id="PF11716">
    <property type="entry name" value="MDMPI_N"/>
    <property type="match status" value="1"/>
</dbReference>